<evidence type="ECO:0000256" key="2">
    <source>
        <dbReference type="SAM" id="SignalP"/>
    </source>
</evidence>
<evidence type="ECO:0000256" key="1">
    <source>
        <dbReference type="SAM" id="MobiDB-lite"/>
    </source>
</evidence>
<dbReference type="Proteomes" id="UP001628091">
    <property type="component" value="Unassembled WGS sequence"/>
</dbReference>
<evidence type="ECO:0000313" key="5">
    <source>
        <dbReference type="Proteomes" id="UP001628091"/>
    </source>
</evidence>
<dbReference type="Gene3D" id="1.10.10.2520">
    <property type="entry name" value="Cell wall hydrolase SleB, domain 1"/>
    <property type="match status" value="1"/>
</dbReference>
<feature type="chain" id="PRO_5047167329" evidence="2">
    <location>
        <begin position="24"/>
        <end position="297"/>
    </location>
</feature>
<proteinExistence type="predicted"/>
<keyword evidence="2" id="KW-0732">Signal</keyword>
<dbReference type="InterPro" id="IPR011105">
    <property type="entry name" value="Cell_wall_hydrolase_SleB"/>
</dbReference>
<feature type="region of interest" description="Disordered" evidence="1">
    <location>
        <begin position="227"/>
        <end position="263"/>
    </location>
</feature>
<name>A0ABQ0GUU2_9HYPH</name>
<keyword evidence="5" id="KW-1185">Reference proteome</keyword>
<dbReference type="InterPro" id="IPR042047">
    <property type="entry name" value="SleB_dom1"/>
</dbReference>
<protein>
    <submittedName>
        <fullName evidence="4">Cell wall hydrolase</fullName>
    </submittedName>
</protein>
<dbReference type="Pfam" id="PF07486">
    <property type="entry name" value="Hydrolase_2"/>
    <property type="match status" value="1"/>
</dbReference>
<dbReference type="EMBL" id="BAAFZP010000001">
    <property type="protein sequence ID" value="GAB1580423.1"/>
    <property type="molecule type" value="Genomic_DNA"/>
</dbReference>
<gene>
    <name evidence="4" type="ORF">PPNSA23_03660</name>
</gene>
<evidence type="ECO:0000313" key="4">
    <source>
        <dbReference type="EMBL" id="GAB1580423.1"/>
    </source>
</evidence>
<reference evidence="4 5" key="1">
    <citation type="submission" date="2024-10" db="EMBL/GenBank/DDBJ databases">
        <title>Isolation, draft genome sequencing and identification of Phyllobacterium sp. NSA23, isolated from leaf soil.</title>
        <authorList>
            <person name="Akita H."/>
        </authorList>
    </citation>
    <scope>NUCLEOTIDE SEQUENCE [LARGE SCALE GENOMIC DNA]</scope>
    <source>
        <strain evidence="4 5">NSA23</strain>
    </source>
</reference>
<feature type="compositionally biased region" description="Low complexity" evidence="1">
    <location>
        <begin position="244"/>
        <end position="257"/>
    </location>
</feature>
<dbReference type="RefSeq" id="WP_407863431.1">
    <property type="nucleotide sequence ID" value="NZ_BAAFZP010000001.1"/>
</dbReference>
<feature type="signal peptide" evidence="2">
    <location>
        <begin position="1"/>
        <end position="23"/>
    </location>
</feature>
<comment type="caution">
    <text evidence="4">The sequence shown here is derived from an EMBL/GenBank/DDBJ whole genome shotgun (WGS) entry which is preliminary data.</text>
</comment>
<accession>A0ABQ0GUU2</accession>
<keyword evidence="4" id="KW-0378">Hydrolase</keyword>
<feature type="domain" description="Cell wall hydrolase SleB" evidence="3">
    <location>
        <begin position="71"/>
        <end position="168"/>
    </location>
</feature>
<evidence type="ECO:0000259" key="3">
    <source>
        <dbReference type="Pfam" id="PF07486"/>
    </source>
</evidence>
<sequence>MKSASHWKILVCAGAIVAPALVAGCTTSKGGASHLAEGVITKSGSARTYAYTARDKECLMRAMFFESNRSSKDGLLAVGTVVMNRLASEKYPDTICGVVGQKNQFAPGVLTRKMKSSALPDVEAAADAVLRGERHSKLRNAMFFHTAGLKFPYRNMHYVLVAGGNAFYEKRRRDGSLEAPVPAPPTLVAQADIMQAPAMPDMARPQAVPLPTPSPVDQVQVASIVRDQGFGPRAKGDRVTAQMAESQAASLQPASSQMEAHATTVSSQTALGYTEQKSVDAIGALLLSRDRPEPAFQ</sequence>
<dbReference type="GO" id="GO:0016787">
    <property type="term" value="F:hydrolase activity"/>
    <property type="evidence" value="ECO:0007669"/>
    <property type="project" value="UniProtKB-KW"/>
</dbReference>
<dbReference type="PROSITE" id="PS51257">
    <property type="entry name" value="PROKAR_LIPOPROTEIN"/>
    <property type="match status" value="1"/>
</dbReference>
<organism evidence="4 5">
    <name type="scientific">Phyllobacterium phragmitis</name>
    <dbReference type="NCBI Taxonomy" id="2670329"/>
    <lineage>
        <taxon>Bacteria</taxon>
        <taxon>Pseudomonadati</taxon>
        <taxon>Pseudomonadota</taxon>
        <taxon>Alphaproteobacteria</taxon>
        <taxon>Hyphomicrobiales</taxon>
        <taxon>Phyllobacteriaceae</taxon>
        <taxon>Phyllobacterium</taxon>
    </lineage>
</organism>